<evidence type="ECO:0000313" key="3">
    <source>
        <dbReference type="Proteomes" id="UP000594261"/>
    </source>
</evidence>
<keyword evidence="3" id="KW-1185">Reference proteome</keyword>
<dbReference type="Gramene" id="QL12p028854:mrna">
    <property type="protein sequence ID" value="QL12p028854:mrna"/>
    <property type="gene ID" value="QL12p028854"/>
</dbReference>
<dbReference type="EnsemblPlants" id="QL12p028854:mrna">
    <property type="protein sequence ID" value="QL12p028854:mrna"/>
    <property type="gene ID" value="QL12p028854"/>
</dbReference>
<name>A0A7N2N547_QUELO</name>
<dbReference type="EMBL" id="LRBV02000012">
    <property type="status" value="NOT_ANNOTATED_CDS"/>
    <property type="molecule type" value="Genomic_DNA"/>
</dbReference>
<reference evidence="2" key="2">
    <citation type="submission" date="2021-01" db="UniProtKB">
        <authorList>
            <consortium name="EnsemblPlants"/>
        </authorList>
    </citation>
    <scope>IDENTIFICATION</scope>
</reference>
<reference evidence="2 3" key="1">
    <citation type="journal article" date="2016" name="G3 (Bethesda)">
        <title>First Draft Assembly and Annotation of the Genome of a California Endemic Oak Quercus lobata Nee (Fagaceae).</title>
        <authorList>
            <person name="Sork V.L."/>
            <person name="Fitz-Gibbon S.T."/>
            <person name="Puiu D."/>
            <person name="Crepeau M."/>
            <person name="Gugger P.F."/>
            <person name="Sherman R."/>
            <person name="Stevens K."/>
            <person name="Langley C.H."/>
            <person name="Pellegrini M."/>
            <person name="Salzberg S.L."/>
        </authorList>
    </citation>
    <scope>NUCLEOTIDE SEQUENCE [LARGE SCALE GENOMIC DNA]</scope>
    <source>
        <strain evidence="2 3">cv. SW786</strain>
    </source>
</reference>
<sequence length="84" mass="8088">MVEIGAGESDRGSDGDGVSATAVGDDFGGGLCDGVIPLVGSVRRARMVVNGLGGVAGFSVSLGMKNSCGAAGYIRIAGAGLQIS</sequence>
<evidence type="ECO:0000313" key="2">
    <source>
        <dbReference type="EnsemblPlants" id="QL12p028854:mrna"/>
    </source>
</evidence>
<dbReference type="Proteomes" id="UP000594261">
    <property type="component" value="Chromosome 12"/>
</dbReference>
<dbReference type="InParanoid" id="A0A7N2N547"/>
<dbReference type="AlphaFoldDB" id="A0A7N2N547"/>
<protein>
    <submittedName>
        <fullName evidence="2">Uncharacterized protein</fullName>
    </submittedName>
</protein>
<accession>A0A7N2N547</accession>
<organism evidence="2 3">
    <name type="scientific">Quercus lobata</name>
    <name type="common">Valley oak</name>
    <dbReference type="NCBI Taxonomy" id="97700"/>
    <lineage>
        <taxon>Eukaryota</taxon>
        <taxon>Viridiplantae</taxon>
        <taxon>Streptophyta</taxon>
        <taxon>Embryophyta</taxon>
        <taxon>Tracheophyta</taxon>
        <taxon>Spermatophyta</taxon>
        <taxon>Magnoliopsida</taxon>
        <taxon>eudicotyledons</taxon>
        <taxon>Gunneridae</taxon>
        <taxon>Pentapetalae</taxon>
        <taxon>rosids</taxon>
        <taxon>fabids</taxon>
        <taxon>Fagales</taxon>
        <taxon>Fagaceae</taxon>
        <taxon>Quercus</taxon>
    </lineage>
</organism>
<proteinExistence type="predicted"/>
<feature type="region of interest" description="Disordered" evidence="1">
    <location>
        <begin position="1"/>
        <end position="30"/>
    </location>
</feature>
<evidence type="ECO:0000256" key="1">
    <source>
        <dbReference type="SAM" id="MobiDB-lite"/>
    </source>
</evidence>